<evidence type="ECO:0000313" key="1">
    <source>
        <dbReference type="EMBL" id="RDY02324.1"/>
    </source>
</evidence>
<keyword evidence="2" id="KW-1185">Reference proteome</keyword>
<dbReference type="EMBL" id="QJKJ01002559">
    <property type="protein sequence ID" value="RDY02324.1"/>
    <property type="molecule type" value="Genomic_DNA"/>
</dbReference>
<dbReference type="Proteomes" id="UP000257109">
    <property type="component" value="Unassembled WGS sequence"/>
</dbReference>
<organism evidence="1 2">
    <name type="scientific">Mucuna pruriens</name>
    <name type="common">Velvet bean</name>
    <name type="synonym">Dolichos pruriens</name>
    <dbReference type="NCBI Taxonomy" id="157652"/>
    <lineage>
        <taxon>Eukaryota</taxon>
        <taxon>Viridiplantae</taxon>
        <taxon>Streptophyta</taxon>
        <taxon>Embryophyta</taxon>
        <taxon>Tracheophyta</taxon>
        <taxon>Spermatophyta</taxon>
        <taxon>Magnoliopsida</taxon>
        <taxon>eudicotyledons</taxon>
        <taxon>Gunneridae</taxon>
        <taxon>Pentapetalae</taxon>
        <taxon>rosids</taxon>
        <taxon>fabids</taxon>
        <taxon>Fabales</taxon>
        <taxon>Fabaceae</taxon>
        <taxon>Papilionoideae</taxon>
        <taxon>50 kb inversion clade</taxon>
        <taxon>NPAAA clade</taxon>
        <taxon>indigoferoid/millettioid clade</taxon>
        <taxon>Phaseoleae</taxon>
        <taxon>Mucuna</taxon>
    </lineage>
</organism>
<sequence length="106" mass="12367">MGIDSSDNDFEEASWILVMKEDLNQFTKNDVWTLTLKAKCKSIVVGTRQVFRTKLDEYDKAIRNKTRLVAQSYNHQEAKLEAIRNMLAFAAHKKLSPFKWMSKAHF</sequence>
<comment type="caution">
    <text evidence="1">The sequence shown here is derived from an EMBL/GenBank/DDBJ whole genome shotgun (WGS) entry which is preliminary data.</text>
</comment>
<name>A0A371HI02_MUCPR</name>
<proteinExistence type="predicted"/>
<protein>
    <submittedName>
        <fullName evidence="1">Uncharacterized protein</fullName>
    </submittedName>
</protein>
<evidence type="ECO:0000313" key="2">
    <source>
        <dbReference type="Proteomes" id="UP000257109"/>
    </source>
</evidence>
<dbReference type="AlphaFoldDB" id="A0A371HI02"/>
<accession>A0A371HI02</accession>
<feature type="non-terminal residue" evidence="1">
    <location>
        <position position="1"/>
    </location>
</feature>
<reference evidence="1" key="1">
    <citation type="submission" date="2018-05" db="EMBL/GenBank/DDBJ databases">
        <title>Draft genome of Mucuna pruriens seed.</title>
        <authorList>
            <person name="Nnadi N.E."/>
            <person name="Vos R."/>
            <person name="Hasami M.H."/>
            <person name="Devisetty U.K."/>
            <person name="Aguiy J.C."/>
        </authorList>
    </citation>
    <scope>NUCLEOTIDE SEQUENCE [LARGE SCALE GENOMIC DNA]</scope>
    <source>
        <strain evidence="1">JCA_2017</strain>
    </source>
</reference>
<gene>
    <name evidence="1" type="ORF">CR513_14233</name>
</gene>